<organism evidence="2 3">
    <name type="scientific">Catalinimonas alkaloidigena</name>
    <dbReference type="NCBI Taxonomy" id="1075417"/>
    <lineage>
        <taxon>Bacteria</taxon>
        <taxon>Pseudomonadati</taxon>
        <taxon>Bacteroidota</taxon>
        <taxon>Cytophagia</taxon>
        <taxon>Cytophagales</taxon>
        <taxon>Catalimonadaceae</taxon>
        <taxon>Catalinimonas</taxon>
    </lineage>
</organism>
<evidence type="ECO:0000313" key="3">
    <source>
        <dbReference type="Proteomes" id="UP000198510"/>
    </source>
</evidence>
<dbReference type="EMBL" id="FNFO01000004">
    <property type="protein sequence ID" value="SDL11550.1"/>
    <property type="molecule type" value="Genomic_DNA"/>
</dbReference>
<feature type="transmembrane region" description="Helical" evidence="1">
    <location>
        <begin position="154"/>
        <end position="175"/>
    </location>
</feature>
<accession>A0A1G9HEY1</accession>
<dbReference type="STRING" id="1075417.SAMN05421823_104416"/>
<dbReference type="RefSeq" id="WP_089682505.1">
    <property type="nucleotide sequence ID" value="NZ_FNFO01000004.1"/>
</dbReference>
<reference evidence="2 3" key="1">
    <citation type="submission" date="2016-10" db="EMBL/GenBank/DDBJ databases">
        <authorList>
            <person name="de Groot N.N."/>
        </authorList>
    </citation>
    <scope>NUCLEOTIDE SEQUENCE [LARGE SCALE GENOMIC DNA]</scope>
    <source>
        <strain evidence="2 3">DSM 25186</strain>
    </source>
</reference>
<keyword evidence="3" id="KW-1185">Reference proteome</keyword>
<keyword evidence="1" id="KW-1133">Transmembrane helix</keyword>
<gene>
    <name evidence="2" type="ORF">SAMN05421823_104416</name>
</gene>
<sequence>MNDLELKSLWAAYDQKLEQSLALNRALLSDVKKMKAASVVASLKPLKHFAILVGIPWVLFLNVLLVTFFSVGSPMFLISVGLVSLLTTLAIGFYIYDLVLIYQIDTSESVLDVQEKLAKLQTATLWSGRLMWVQMPLYSTFYLTQGMVAHAGTWFWVVQLGITSLLAVVGLWLFFNLKPENQSKRWFRLLMQGREWDAVRQAQDLLKQVQAYKASETTVA</sequence>
<name>A0A1G9HEY1_9BACT</name>
<evidence type="ECO:0000313" key="2">
    <source>
        <dbReference type="EMBL" id="SDL11550.1"/>
    </source>
</evidence>
<protein>
    <submittedName>
        <fullName evidence="2">Uncharacterized protein</fullName>
    </submittedName>
</protein>
<dbReference type="OrthoDB" id="5706484at2"/>
<keyword evidence="1" id="KW-0472">Membrane</keyword>
<dbReference type="AlphaFoldDB" id="A0A1G9HEY1"/>
<proteinExistence type="predicted"/>
<evidence type="ECO:0000256" key="1">
    <source>
        <dbReference type="SAM" id="Phobius"/>
    </source>
</evidence>
<feature type="transmembrane region" description="Helical" evidence="1">
    <location>
        <begin position="76"/>
        <end position="96"/>
    </location>
</feature>
<feature type="transmembrane region" description="Helical" evidence="1">
    <location>
        <begin position="49"/>
        <end position="69"/>
    </location>
</feature>
<keyword evidence="1" id="KW-0812">Transmembrane</keyword>
<dbReference type="Proteomes" id="UP000198510">
    <property type="component" value="Unassembled WGS sequence"/>
</dbReference>